<name>A0ABQ1YG50_9BACL</name>
<protein>
    <submittedName>
        <fullName evidence="1">Uncharacterized protein</fullName>
    </submittedName>
</protein>
<accession>A0ABQ1YG50</accession>
<organism evidence="1 2">
    <name type="scientific">Paenibacillus segetis</name>
    <dbReference type="NCBI Taxonomy" id="1325360"/>
    <lineage>
        <taxon>Bacteria</taxon>
        <taxon>Bacillati</taxon>
        <taxon>Bacillota</taxon>
        <taxon>Bacilli</taxon>
        <taxon>Bacillales</taxon>
        <taxon>Paenibacillaceae</taxon>
        <taxon>Paenibacillus</taxon>
    </lineage>
</organism>
<dbReference type="EMBL" id="BMFT01000001">
    <property type="protein sequence ID" value="GGH23434.1"/>
    <property type="molecule type" value="Genomic_DNA"/>
</dbReference>
<keyword evidence="2" id="KW-1185">Reference proteome</keyword>
<dbReference type="Proteomes" id="UP000659344">
    <property type="component" value="Unassembled WGS sequence"/>
</dbReference>
<reference evidence="2" key="1">
    <citation type="journal article" date="2019" name="Int. J. Syst. Evol. Microbiol.">
        <title>The Global Catalogue of Microorganisms (GCM) 10K type strain sequencing project: providing services to taxonomists for standard genome sequencing and annotation.</title>
        <authorList>
            <consortium name="The Broad Institute Genomics Platform"/>
            <consortium name="The Broad Institute Genome Sequencing Center for Infectious Disease"/>
            <person name="Wu L."/>
            <person name="Ma J."/>
        </authorList>
    </citation>
    <scope>NUCLEOTIDE SEQUENCE [LARGE SCALE GENOMIC DNA]</scope>
    <source>
        <strain evidence="2">CGMCC 1.12769</strain>
    </source>
</reference>
<comment type="caution">
    <text evidence="1">The sequence shown here is derived from an EMBL/GenBank/DDBJ whole genome shotgun (WGS) entry which is preliminary data.</text>
</comment>
<proteinExistence type="predicted"/>
<gene>
    <name evidence="1" type="ORF">GCM10008013_22540</name>
</gene>
<evidence type="ECO:0000313" key="1">
    <source>
        <dbReference type="EMBL" id="GGH23434.1"/>
    </source>
</evidence>
<sequence length="56" mass="6307">MSKNHRGKGLYSLPSRGRGTCPVCKATRIKVLYALLTQNDDKLTVCKRCRNKTVNI</sequence>
<evidence type="ECO:0000313" key="2">
    <source>
        <dbReference type="Proteomes" id="UP000659344"/>
    </source>
</evidence>